<reference evidence="1 2" key="1">
    <citation type="submission" date="2016-12" db="EMBL/GenBank/DDBJ databases">
        <title>The new phylogeny of genus Mycobacterium.</title>
        <authorList>
            <person name="Tortoli E."/>
            <person name="Trovato A."/>
            <person name="Cirillo D.M."/>
        </authorList>
    </citation>
    <scope>NUCLEOTIDE SEQUENCE [LARGE SCALE GENOMIC DNA]</scope>
    <source>
        <strain evidence="1 2">DSM 44223</strain>
    </source>
</reference>
<dbReference type="EMBL" id="MVIH01000017">
    <property type="protein sequence ID" value="ORB48866.1"/>
    <property type="molecule type" value="Genomic_DNA"/>
</dbReference>
<dbReference type="PANTHER" id="PTHR34071">
    <property type="entry name" value="5-NITROIMIDAZOLE ANTIBIOTICS RESISTANCE PROTEIN, NIMA-FAMILY-RELATED PROTEIN-RELATED"/>
    <property type="match status" value="1"/>
</dbReference>
<name>A0A1X0ILH6_MYCRH</name>
<dbReference type="PANTHER" id="PTHR34071:SF2">
    <property type="entry name" value="FLAVIN-NUCLEOTIDE-BINDING PROTEIN"/>
    <property type="match status" value="1"/>
</dbReference>
<protein>
    <submittedName>
        <fullName evidence="1">Flavin-nucleotide-binding protein</fullName>
    </submittedName>
</protein>
<dbReference type="SUPFAM" id="SSF50475">
    <property type="entry name" value="FMN-binding split barrel"/>
    <property type="match status" value="1"/>
</dbReference>
<organism evidence="1 2">
    <name type="scientific">Mycolicibacterium rhodesiae</name>
    <name type="common">Mycobacterium rhodesiae</name>
    <dbReference type="NCBI Taxonomy" id="36814"/>
    <lineage>
        <taxon>Bacteria</taxon>
        <taxon>Bacillati</taxon>
        <taxon>Actinomycetota</taxon>
        <taxon>Actinomycetes</taxon>
        <taxon>Mycobacteriales</taxon>
        <taxon>Mycobacteriaceae</taxon>
        <taxon>Mycolicibacterium</taxon>
    </lineage>
</organism>
<sequence length="148" mass="16663">MLGELDDRQIEEILHAEVIARLGCISDGQVYVVPVTYVYDGTYVYGHAMDGAKLRAMRTHPQVCVEVEQVDDLSNWRSVIAWGIFEECQGPDWDAGLALLVERIMPLLTLPEGQPPPDHSSLRRGSVYRIRLGAKTGRFERVDARRPS</sequence>
<evidence type="ECO:0000313" key="1">
    <source>
        <dbReference type="EMBL" id="ORB48866.1"/>
    </source>
</evidence>
<dbReference type="AlphaFoldDB" id="A0A1X0ILH6"/>
<dbReference type="Proteomes" id="UP000192534">
    <property type="component" value="Unassembled WGS sequence"/>
</dbReference>
<dbReference type="InterPro" id="IPR012349">
    <property type="entry name" value="Split_barrel_FMN-bd"/>
</dbReference>
<comment type="caution">
    <text evidence="1">The sequence shown here is derived from an EMBL/GenBank/DDBJ whole genome shotgun (WGS) entry which is preliminary data.</text>
</comment>
<dbReference type="RefSeq" id="WP_083121887.1">
    <property type="nucleotide sequence ID" value="NZ_JACKUO010000031.1"/>
</dbReference>
<dbReference type="OrthoDB" id="4726615at2"/>
<dbReference type="Pfam" id="PF12900">
    <property type="entry name" value="Pyridox_ox_2"/>
    <property type="match status" value="1"/>
</dbReference>
<keyword evidence="2" id="KW-1185">Reference proteome</keyword>
<proteinExistence type="predicted"/>
<accession>A0A1X0ILH6</accession>
<dbReference type="Gene3D" id="2.30.110.10">
    <property type="entry name" value="Electron Transport, Fmn-binding Protein, Chain A"/>
    <property type="match status" value="1"/>
</dbReference>
<gene>
    <name evidence="1" type="ORF">BST42_24320</name>
</gene>
<dbReference type="InterPro" id="IPR024747">
    <property type="entry name" value="Pyridox_Oxase-rel"/>
</dbReference>
<evidence type="ECO:0000313" key="2">
    <source>
        <dbReference type="Proteomes" id="UP000192534"/>
    </source>
</evidence>